<dbReference type="InterPro" id="IPR012677">
    <property type="entry name" value="Nucleotide-bd_a/b_plait_sf"/>
</dbReference>
<dbReference type="EC" id="3.6.4.13" evidence="1"/>
<dbReference type="InterPro" id="IPR011545">
    <property type="entry name" value="DEAD/DEAH_box_helicase_dom"/>
</dbReference>
<dbReference type="Gene3D" id="3.30.70.330">
    <property type="match status" value="1"/>
</dbReference>
<dbReference type="PROSITE" id="PS51192">
    <property type="entry name" value="HELICASE_ATP_BIND_1"/>
    <property type="match status" value="1"/>
</dbReference>
<dbReference type="InterPro" id="IPR014001">
    <property type="entry name" value="Helicase_ATP-bd"/>
</dbReference>
<feature type="domain" description="Helicase ATP-binding" evidence="12">
    <location>
        <begin position="34"/>
        <end position="205"/>
    </location>
</feature>
<dbReference type="Gene3D" id="3.40.50.300">
    <property type="entry name" value="P-loop containing nucleotide triphosphate hydrolases"/>
    <property type="match status" value="2"/>
</dbReference>
<keyword evidence="2" id="KW-0963">Cytoplasm</keyword>
<gene>
    <name evidence="15" type="primary">cshA</name>
    <name evidence="15" type="ORF">KL86DPRO_50271</name>
</gene>
<keyword evidence="6 11" id="KW-0067">ATP-binding</keyword>
<accession>A0A212KDI2</accession>
<dbReference type="GO" id="GO:0003724">
    <property type="term" value="F:RNA helicase activity"/>
    <property type="evidence" value="ECO:0007669"/>
    <property type="project" value="UniProtKB-EC"/>
</dbReference>
<dbReference type="PROSITE" id="PS51194">
    <property type="entry name" value="HELICASE_CTER"/>
    <property type="match status" value="1"/>
</dbReference>
<dbReference type="InterPro" id="IPR050547">
    <property type="entry name" value="DEAD_box_RNA_helicases"/>
</dbReference>
<evidence type="ECO:0000256" key="3">
    <source>
        <dbReference type="ARBA" id="ARBA00022741"/>
    </source>
</evidence>
<dbReference type="GO" id="GO:0009409">
    <property type="term" value="P:response to cold"/>
    <property type="evidence" value="ECO:0007669"/>
    <property type="project" value="TreeGrafter"/>
</dbReference>
<evidence type="ECO:0000256" key="10">
    <source>
        <dbReference type="PROSITE-ProRule" id="PRU00552"/>
    </source>
</evidence>
<dbReference type="AlphaFoldDB" id="A0A212KDI2"/>
<dbReference type="CDD" id="cd18787">
    <property type="entry name" value="SF2_C_DEAD"/>
    <property type="match status" value="1"/>
</dbReference>
<dbReference type="InterPro" id="IPR044742">
    <property type="entry name" value="DEAD/DEAH_RhlB"/>
</dbReference>
<evidence type="ECO:0000256" key="2">
    <source>
        <dbReference type="ARBA" id="ARBA00022490"/>
    </source>
</evidence>
<organism evidence="15">
    <name type="scientific">uncultured delta proteobacterium</name>
    <dbReference type="NCBI Taxonomy" id="34034"/>
    <lineage>
        <taxon>Bacteria</taxon>
        <taxon>Deltaproteobacteria</taxon>
        <taxon>environmental samples</taxon>
    </lineage>
</organism>
<proteinExistence type="inferred from homology"/>
<evidence type="ECO:0000259" key="13">
    <source>
        <dbReference type="PROSITE" id="PS51194"/>
    </source>
</evidence>
<dbReference type="GO" id="GO:0005840">
    <property type="term" value="C:ribosome"/>
    <property type="evidence" value="ECO:0007669"/>
    <property type="project" value="TreeGrafter"/>
</dbReference>
<keyword evidence="4 11" id="KW-0378">Hydrolase</keyword>
<feature type="short sequence motif" description="Q motif" evidence="10">
    <location>
        <begin position="3"/>
        <end position="31"/>
    </location>
</feature>
<dbReference type="Pfam" id="PF00271">
    <property type="entry name" value="Helicase_C"/>
    <property type="match status" value="1"/>
</dbReference>
<dbReference type="GO" id="GO:0033592">
    <property type="term" value="F:RNA strand annealing activity"/>
    <property type="evidence" value="ECO:0007669"/>
    <property type="project" value="TreeGrafter"/>
</dbReference>
<dbReference type="FunFam" id="3.40.50.300:FF:000108">
    <property type="entry name" value="ATP-dependent RNA helicase RhlE"/>
    <property type="match status" value="1"/>
</dbReference>
<dbReference type="GO" id="GO:0005524">
    <property type="term" value="F:ATP binding"/>
    <property type="evidence" value="ECO:0007669"/>
    <property type="project" value="UniProtKB-KW"/>
</dbReference>
<dbReference type="Pfam" id="PF03880">
    <property type="entry name" value="DbpA"/>
    <property type="match status" value="1"/>
</dbReference>
<dbReference type="Pfam" id="PF00270">
    <property type="entry name" value="DEAD"/>
    <property type="match status" value="1"/>
</dbReference>
<protein>
    <recommendedName>
        <fullName evidence="1">RNA helicase</fullName>
        <ecNumber evidence="1">3.6.4.13</ecNumber>
    </recommendedName>
</protein>
<comment type="catalytic activity">
    <reaction evidence="9">
        <text>ATP + H2O = ADP + phosphate + H(+)</text>
        <dbReference type="Rhea" id="RHEA:13065"/>
        <dbReference type="ChEBI" id="CHEBI:15377"/>
        <dbReference type="ChEBI" id="CHEBI:15378"/>
        <dbReference type="ChEBI" id="CHEBI:30616"/>
        <dbReference type="ChEBI" id="CHEBI:43474"/>
        <dbReference type="ChEBI" id="CHEBI:456216"/>
        <dbReference type="EC" id="3.6.4.13"/>
    </reaction>
</comment>
<evidence type="ECO:0000256" key="4">
    <source>
        <dbReference type="ARBA" id="ARBA00022801"/>
    </source>
</evidence>
<dbReference type="InterPro" id="IPR000629">
    <property type="entry name" value="RNA-helicase_DEAD-box_CS"/>
</dbReference>
<dbReference type="PROSITE" id="PS51195">
    <property type="entry name" value="Q_MOTIF"/>
    <property type="match status" value="1"/>
</dbReference>
<keyword evidence="3 11" id="KW-0547">Nucleotide-binding</keyword>
<dbReference type="EMBL" id="FLUQ01000005">
    <property type="protein sequence ID" value="SBW09769.1"/>
    <property type="molecule type" value="Genomic_DNA"/>
</dbReference>
<dbReference type="InterPro" id="IPR057325">
    <property type="entry name" value="DeaD_dimer"/>
</dbReference>
<dbReference type="PANTHER" id="PTHR47963">
    <property type="entry name" value="DEAD-BOX ATP-DEPENDENT RNA HELICASE 47, MITOCHONDRIAL"/>
    <property type="match status" value="1"/>
</dbReference>
<evidence type="ECO:0000256" key="7">
    <source>
        <dbReference type="ARBA" id="ARBA00023016"/>
    </source>
</evidence>
<dbReference type="PROSITE" id="PS00039">
    <property type="entry name" value="DEAD_ATP_HELICASE"/>
    <property type="match status" value="1"/>
</dbReference>
<evidence type="ECO:0000313" key="15">
    <source>
        <dbReference type="EMBL" id="SBW09769.1"/>
    </source>
</evidence>
<evidence type="ECO:0000256" key="8">
    <source>
        <dbReference type="ARBA" id="ARBA00038437"/>
    </source>
</evidence>
<reference evidence="15" key="1">
    <citation type="submission" date="2016-04" db="EMBL/GenBank/DDBJ databases">
        <authorList>
            <person name="Evans L.H."/>
            <person name="Alamgir A."/>
            <person name="Owens N."/>
            <person name="Weber N.D."/>
            <person name="Virtaneva K."/>
            <person name="Barbian K."/>
            <person name="Babar A."/>
            <person name="Rosenke K."/>
        </authorList>
    </citation>
    <scope>NUCLEOTIDE SEQUENCE</scope>
    <source>
        <strain evidence="15">86</strain>
    </source>
</reference>
<dbReference type="InterPro" id="IPR014014">
    <property type="entry name" value="RNA_helicase_DEAD_Q_motif"/>
</dbReference>
<dbReference type="Pfam" id="PF25399">
    <property type="entry name" value="DeaD_dimer"/>
    <property type="match status" value="1"/>
</dbReference>
<dbReference type="SMART" id="SM00490">
    <property type="entry name" value="HELICc"/>
    <property type="match status" value="1"/>
</dbReference>
<evidence type="ECO:0000259" key="12">
    <source>
        <dbReference type="PROSITE" id="PS51192"/>
    </source>
</evidence>
<evidence type="ECO:0000256" key="1">
    <source>
        <dbReference type="ARBA" id="ARBA00012552"/>
    </source>
</evidence>
<dbReference type="PANTHER" id="PTHR47963:SF8">
    <property type="entry name" value="ATP-DEPENDENT RNA HELICASE DEAD"/>
    <property type="match status" value="1"/>
</dbReference>
<dbReference type="InterPro" id="IPR005580">
    <property type="entry name" value="DbpA/CsdA_RNA-bd_dom"/>
</dbReference>
<name>A0A212KDI2_9DELT</name>
<dbReference type="CDD" id="cd00268">
    <property type="entry name" value="DEADc"/>
    <property type="match status" value="1"/>
</dbReference>
<comment type="similarity">
    <text evidence="8 11">Belongs to the DEAD box helicase family.</text>
</comment>
<sequence>MSNRFDELPLSKELLKAIEDMGFEEATPIQTLAIPALLEGHDIIGQAQTGTGKTAAFGIPLLEGVNTKSKQVQGLVLCPTRELAIQVAAELTSLAARKKGVFILPVYGGQPMDRQLRALSRGVQVVVGTPGRVMDHMDRRTLDLSAVRFAVLDEADEMLDMGFFEDMETILADTPQDCQKAMFSATMPAGIQSLAERFLRDPKTLKITQKRLTVPTIEQIWFEVRQHQKLDALCRVLDTWNPNRAIVFCSTKHGTDELVSNLQGRGYQADALHGNLSQTQRDRVMARFRSGTLDILAATDVAARGLDVDDVNAVINYDIPNGAENYVHRIGRTGRAGKTGKAFTFVTPRETYALRDIAHRTKAPITQAQLPSRFEVANIKTAQLLEEVRAVITENNLAKHTLMVEKFLEGDETSMQMAAALLKMLMKREFGEADFPEEKRAKHELSGDTVRLFFNLGHKAKIGPRDIVGAITGETGLPGRIVGSIEIRDRFSFADVPAEHADAIIQALDGSKLRGCRLGVDKATPK</sequence>
<evidence type="ECO:0000256" key="9">
    <source>
        <dbReference type="ARBA" id="ARBA00047984"/>
    </source>
</evidence>
<dbReference type="GO" id="GO:0005829">
    <property type="term" value="C:cytosol"/>
    <property type="evidence" value="ECO:0007669"/>
    <property type="project" value="TreeGrafter"/>
</dbReference>
<dbReference type="InterPro" id="IPR027417">
    <property type="entry name" value="P-loop_NTPase"/>
</dbReference>
<keyword evidence="7" id="KW-0346">Stress response</keyword>
<dbReference type="CDD" id="cd12252">
    <property type="entry name" value="RRM_DbpA"/>
    <property type="match status" value="1"/>
</dbReference>
<keyword evidence="5 11" id="KW-0347">Helicase</keyword>
<evidence type="ECO:0000256" key="5">
    <source>
        <dbReference type="ARBA" id="ARBA00022806"/>
    </source>
</evidence>
<feature type="domain" description="DEAD-box RNA helicase Q" evidence="14">
    <location>
        <begin position="3"/>
        <end position="31"/>
    </location>
</feature>
<evidence type="ECO:0000259" key="14">
    <source>
        <dbReference type="PROSITE" id="PS51195"/>
    </source>
</evidence>
<evidence type="ECO:0000256" key="6">
    <source>
        <dbReference type="ARBA" id="ARBA00022840"/>
    </source>
</evidence>
<evidence type="ECO:0000256" key="11">
    <source>
        <dbReference type="RuleBase" id="RU000492"/>
    </source>
</evidence>
<feature type="domain" description="Helicase C-terminal" evidence="13">
    <location>
        <begin position="232"/>
        <end position="378"/>
    </location>
</feature>
<dbReference type="InterPro" id="IPR001650">
    <property type="entry name" value="Helicase_C-like"/>
</dbReference>
<dbReference type="GO" id="GO:0016887">
    <property type="term" value="F:ATP hydrolysis activity"/>
    <property type="evidence" value="ECO:0007669"/>
    <property type="project" value="RHEA"/>
</dbReference>
<dbReference type="SMART" id="SM00487">
    <property type="entry name" value="DEXDc"/>
    <property type="match status" value="1"/>
</dbReference>
<dbReference type="SUPFAM" id="SSF52540">
    <property type="entry name" value="P-loop containing nucleoside triphosphate hydrolases"/>
    <property type="match status" value="1"/>
</dbReference>